<dbReference type="InterPro" id="IPR041712">
    <property type="entry name" value="DHPS-like_MBL-fold"/>
</dbReference>
<sequence length="291" mass="32127">MIKITALVDNTPGGNRTMVHTHGLSFFIETYETSILFDFGPGPEFLQNAGRLGIDPLSAGYTVCSHSHYDHAAGYKALLQAGISCPFITGDHFFEEKYTLDKDDENAYAAFFSRFSRPVKYSYLGCGFSGSDLKKAHVEHIVCKDMLKIVPGCYAVGGFPRIYAFETIPHRFVKWNGVSMEPDSFDDEIILVLDHPQGLIVVTGCCHPGILNILSTIHTRFSRPVQAIVGGIHLTGADDLRVNRTMCLLKEQGIRFLALNHCSGDSVNQWLKKDGAVSWCRLGSGDCVVFP</sequence>
<protein>
    <submittedName>
        <fullName evidence="2">MBL fold metallo-hydrolase</fullName>
    </submittedName>
</protein>
<dbReference type="Proteomes" id="UP000823900">
    <property type="component" value="Unassembled WGS sequence"/>
</dbReference>
<dbReference type="AlphaFoldDB" id="A0A9D2KMX8"/>
<evidence type="ECO:0000259" key="1">
    <source>
        <dbReference type="Pfam" id="PF00753"/>
    </source>
</evidence>
<name>A0A9D2KMX8_9FIRM</name>
<dbReference type="PANTHER" id="PTHR13754:SF13">
    <property type="entry name" value="METALLO-BETA-LACTAMASE SUPERFAMILY PROTEIN (AFU_ORTHOLOGUE AFUA_3G07630)"/>
    <property type="match status" value="1"/>
</dbReference>
<organism evidence="2 3">
    <name type="scientific">Candidatus Lachnoclostridium stercoravium</name>
    <dbReference type="NCBI Taxonomy" id="2838633"/>
    <lineage>
        <taxon>Bacteria</taxon>
        <taxon>Bacillati</taxon>
        <taxon>Bacillota</taxon>
        <taxon>Clostridia</taxon>
        <taxon>Lachnospirales</taxon>
        <taxon>Lachnospiraceae</taxon>
    </lineage>
</organism>
<accession>A0A9D2KMX8</accession>
<dbReference type="Pfam" id="PF00753">
    <property type="entry name" value="Lactamase_B"/>
    <property type="match status" value="1"/>
</dbReference>
<dbReference type="Gene3D" id="3.60.15.10">
    <property type="entry name" value="Ribonuclease Z/Hydroxyacylglutathione hydrolase-like"/>
    <property type="match status" value="1"/>
</dbReference>
<reference evidence="2" key="1">
    <citation type="journal article" date="2021" name="PeerJ">
        <title>Extensive microbial diversity within the chicken gut microbiome revealed by metagenomics and culture.</title>
        <authorList>
            <person name="Gilroy R."/>
            <person name="Ravi A."/>
            <person name="Getino M."/>
            <person name="Pursley I."/>
            <person name="Horton D.L."/>
            <person name="Alikhan N.F."/>
            <person name="Baker D."/>
            <person name="Gharbi K."/>
            <person name="Hall N."/>
            <person name="Watson M."/>
            <person name="Adriaenssens E.M."/>
            <person name="Foster-Nyarko E."/>
            <person name="Jarju S."/>
            <person name="Secka A."/>
            <person name="Antonio M."/>
            <person name="Oren A."/>
            <person name="Chaudhuri R.R."/>
            <person name="La Ragione R."/>
            <person name="Hildebrand F."/>
            <person name="Pallen M.J."/>
        </authorList>
    </citation>
    <scope>NUCLEOTIDE SEQUENCE</scope>
    <source>
        <strain evidence="2">CHK178-16964</strain>
    </source>
</reference>
<evidence type="ECO:0000313" key="3">
    <source>
        <dbReference type="Proteomes" id="UP000823900"/>
    </source>
</evidence>
<dbReference type="CDD" id="cd07713">
    <property type="entry name" value="DHPS-like_MBL-fold"/>
    <property type="match status" value="1"/>
</dbReference>
<dbReference type="InterPro" id="IPR036866">
    <property type="entry name" value="RibonucZ/Hydroxyglut_hydro"/>
</dbReference>
<comment type="caution">
    <text evidence="2">The sequence shown here is derived from an EMBL/GenBank/DDBJ whole genome shotgun (WGS) entry which is preliminary data.</text>
</comment>
<gene>
    <name evidence="2" type="ORF">IAA07_05465</name>
</gene>
<evidence type="ECO:0000313" key="2">
    <source>
        <dbReference type="EMBL" id="HJA71018.1"/>
    </source>
</evidence>
<reference evidence="2" key="2">
    <citation type="submission" date="2021-04" db="EMBL/GenBank/DDBJ databases">
        <authorList>
            <person name="Gilroy R."/>
        </authorList>
    </citation>
    <scope>NUCLEOTIDE SEQUENCE</scope>
    <source>
        <strain evidence="2">CHK178-16964</strain>
    </source>
</reference>
<dbReference type="SUPFAM" id="SSF56281">
    <property type="entry name" value="Metallo-hydrolase/oxidoreductase"/>
    <property type="match status" value="1"/>
</dbReference>
<dbReference type="InterPro" id="IPR052926">
    <property type="entry name" value="Metallo-beta-lactamase_dom"/>
</dbReference>
<dbReference type="EMBL" id="DWZA01000051">
    <property type="protein sequence ID" value="HJA71018.1"/>
    <property type="molecule type" value="Genomic_DNA"/>
</dbReference>
<dbReference type="GO" id="GO:0016740">
    <property type="term" value="F:transferase activity"/>
    <property type="evidence" value="ECO:0007669"/>
    <property type="project" value="TreeGrafter"/>
</dbReference>
<proteinExistence type="predicted"/>
<feature type="domain" description="Metallo-beta-lactamase" evidence="1">
    <location>
        <begin position="23"/>
        <end position="105"/>
    </location>
</feature>
<dbReference type="InterPro" id="IPR001279">
    <property type="entry name" value="Metallo-B-lactamas"/>
</dbReference>
<dbReference type="PANTHER" id="PTHR13754">
    <property type="entry name" value="METALLO-BETA-LACTAMASE SUPERFAMILY PROTEIN"/>
    <property type="match status" value="1"/>
</dbReference>